<protein>
    <submittedName>
        <fullName evidence="2">Modin</fullName>
    </submittedName>
</protein>
<feature type="region of interest" description="Disordered" evidence="1">
    <location>
        <begin position="505"/>
        <end position="530"/>
    </location>
</feature>
<evidence type="ECO:0000313" key="3">
    <source>
        <dbReference type="Proteomes" id="UP000315783"/>
    </source>
</evidence>
<evidence type="ECO:0000256" key="1">
    <source>
        <dbReference type="SAM" id="MobiDB-lite"/>
    </source>
</evidence>
<dbReference type="AlphaFoldDB" id="A0A545VEQ7"/>
<dbReference type="STRING" id="43265.A0A545VEQ7"/>
<sequence>MASSELIVAIIALAISLFAFLTAGLQALQQYFASATGYASCSENVVGKWHRFTRRRMRWSEFRISVEFAVPVIFVAQPTNRSGPMGMDDGRSEDTKIYYMVGSTESIRDTFTYTQKQFDDDLRRRNLSTANNELATWLDLLMALQRMERESRKWHDSIYQNYPPYYIRDHPIGDMPNDSQYYRSHTQSLQPAHTLAVGLQRKTKSWDSMPAGVKKPYAITTIGHLIEIVAMLGIYWKKFDRGAQVFYAQGNGFHIHGRHVDNLGIVFTFQKTGPTWFENHRIVPNEMVKELCFGLVPTIFRSHTEQTRIYSDEAKDNKTLQLATLADIAETLVVFGCNITTVGYFRQSNKSPRYGHIFPIAFEMLGMIGVIFHVENTAFRMLPNPTMFAWDTRSFSLHDILFAFTSALQEGSKVDVKQKRVPAILGIATEVNNQFREGGQRQGTSNQAACYSYETIRQLRAALTECDRYLVTPDARPLVECVFRVHIEVVLEFLNDGYRGGDGQGTSFAANSAPGSPHENRGSTSPLATYKGEELPQQPRLADLDSASPNERHFILAEMYSQHVRDKVGQTVRKLRRDALEETIDDVWCTLVFRMLFWLLLHDFHNNDVQLPKSGLFGDRLPVYIS</sequence>
<feature type="compositionally biased region" description="Polar residues" evidence="1">
    <location>
        <begin position="505"/>
        <end position="514"/>
    </location>
</feature>
<proteinExistence type="predicted"/>
<dbReference type="OrthoDB" id="5227693at2759"/>
<organism evidence="2 3">
    <name type="scientific">Cordyceps javanica</name>
    <dbReference type="NCBI Taxonomy" id="43265"/>
    <lineage>
        <taxon>Eukaryota</taxon>
        <taxon>Fungi</taxon>
        <taxon>Dikarya</taxon>
        <taxon>Ascomycota</taxon>
        <taxon>Pezizomycotina</taxon>
        <taxon>Sordariomycetes</taxon>
        <taxon>Hypocreomycetidae</taxon>
        <taxon>Hypocreales</taxon>
        <taxon>Cordycipitaceae</taxon>
        <taxon>Cordyceps</taxon>
    </lineage>
</organism>
<name>A0A545VEQ7_9HYPO</name>
<dbReference type="EMBL" id="SPUK01000001">
    <property type="protein sequence ID" value="TQW00207.1"/>
    <property type="molecule type" value="Genomic_DNA"/>
</dbReference>
<accession>A0A545VEQ7</accession>
<reference evidence="2 3" key="1">
    <citation type="journal article" date="2019" name="Appl. Microbiol. Biotechnol.">
        <title>Genome sequence of Isaria javanica and comparative genome analysis insights into family S53 peptidase evolution in fungal entomopathogens.</title>
        <authorList>
            <person name="Lin R."/>
            <person name="Zhang X."/>
            <person name="Xin B."/>
            <person name="Zou M."/>
            <person name="Gao Y."/>
            <person name="Qin F."/>
            <person name="Hu Q."/>
            <person name="Xie B."/>
            <person name="Cheng X."/>
        </authorList>
    </citation>
    <scope>NUCLEOTIDE SEQUENCE [LARGE SCALE GENOMIC DNA]</scope>
    <source>
        <strain evidence="2 3">IJ1G</strain>
    </source>
</reference>
<comment type="caution">
    <text evidence="2">The sequence shown here is derived from an EMBL/GenBank/DDBJ whole genome shotgun (WGS) entry which is preliminary data.</text>
</comment>
<gene>
    <name evidence="2" type="ORF">IF1G_00138</name>
</gene>
<evidence type="ECO:0000313" key="2">
    <source>
        <dbReference type="EMBL" id="TQW00207.1"/>
    </source>
</evidence>
<keyword evidence="3" id="KW-1185">Reference proteome</keyword>
<dbReference type="Proteomes" id="UP000315783">
    <property type="component" value="Unassembled WGS sequence"/>
</dbReference>